<keyword evidence="1" id="KW-0812">Transmembrane</keyword>
<dbReference type="AlphaFoldDB" id="X6N833"/>
<keyword evidence="3" id="KW-1185">Reference proteome</keyword>
<proteinExistence type="predicted"/>
<comment type="caution">
    <text evidence="2">The sequence shown here is derived from an EMBL/GenBank/DDBJ whole genome shotgun (WGS) entry which is preliminary data.</text>
</comment>
<reference evidence="2 3" key="1">
    <citation type="journal article" date="2013" name="Curr. Biol.">
        <title>The Genome of the Foraminiferan Reticulomyxa filosa.</title>
        <authorList>
            <person name="Glockner G."/>
            <person name="Hulsmann N."/>
            <person name="Schleicher M."/>
            <person name="Noegel A.A."/>
            <person name="Eichinger L."/>
            <person name="Gallinger C."/>
            <person name="Pawlowski J."/>
            <person name="Sierra R."/>
            <person name="Euteneuer U."/>
            <person name="Pillet L."/>
            <person name="Moustafa A."/>
            <person name="Platzer M."/>
            <person name="Groth M."/>
            <person name="Szafranski K."/>
            <person name="Schliwa M."/>
        </authorList>
    </citation>
    <scope>NUCLEOTIDE SEQUENCE [LARGE SCALE GENOMIC DNA]</scope>
</reference>
<sequence length="222" mass="25473">KESKEKKRGTRMFCGFCGIACAMNFFFSENTDLLSFLSICVSNITISFFGLIAVSTVFFFCYLLSGFKKEIPKFIGFYFWYYSTIKYVQFLSNGNATTKDKNNSATTKNNPMAPTIKSKLFRSFGPFEKYFLYSTYFFATTKKTNILQSLGQSALKSTTKSEDLSIYFPLTLKIIIQIKVHYKVCALLTNNLTKIKINETKTFHEPLQMSSMKLIEENPSIK</sequence>
<feature type="non-terminal residue" evidence="2">
    <location>
        <position position="1"/>
    </location>
</feature>
<keyword evidence="1" id="KW-1133">Transmembrane helix</keyword>
<name>X6N833_RETFI</name>
<feature type="transmembrane region" description="Helical" evidence="1">
    <location>
        <begin position="34"/>
        <end position="64"/>
    </location>
</feature>
<keyword evidence="1" id="KW-0472">Membrane</keyword>
<gene>
    <name evidence="2" type="ORF">RFI_15744</name>
</gene>
<accession>X6N833</accession>
<protein>
    <submittedName>
        <fullName evidence="2">Uncharacterized protein</fullName>
    </submittedName>
</protein>
<evidence type="ECO:0000256" key="1">
    <source>
        <dbReference type="SAM" id="Phobius"/>
    </source>
</evidence>
<feature type="transmembrane region" description="Helical" evidence="1">
    <location>
        <begin position="12"/>
        <end position="28"/>
    </location>
</feature>
<dbReference type="EMBL" id="ASPP01011605">
    <property type="protein sequence ID" value="ETO21457.1"/>
    <property type="molecule type" value="Genomic_DNA"/>
</dbReference>
<organism evidence="2 3">
    <name type="scientific">Reticulomyxa filosa</name>
    <dbReference type="NCBI Taxonomy" id="46433"/>
    <lineage>
        <taxon>Eukaryota</taxon>
        <taxon>Sar</taxon>
        <taxon>Rhizaria</taxon>
        <taxon>Retaria</taxon>
        <taxon>Foraminifera</taxon>
        <taxon>Monothalamids</taxon>
        <taxon>Reticulomyxidae</taxon>
        <taxon>Reticulomyxa</taxon>
    </lineage>
</organism>
<evidence type="ECO:0000313" key="3">
    <source>
        <dbReference type="Proteomes" id="UP000023152"/>
    </source>
</evidence>
<evidence type="ECO:0000313" key="2">
    <source>
        <dbReference type="EMBL" id="ETO21457.1"/>
    </source>
</evidence>
<dbReference type="Proteomes" id="UP000023152">
    <property type="component" value="Unassembled WGS sequence"/>
</dbReference>